<reference evidence="3 4" key="1">
    <citation type="submission" date="2023-11" db="EMBL/GenBank/DDBJ databases">
        <title>An acidophilic fungus is an integral part of prey digestion in a carnivorous sundew plant.</title>
        <authorList>
            <person name="Tsai I.J."/>
        </authorList>
    </citation>
    <scope>NUCLEOTIDE SEQUENCE [LARGE SCALE GENOMIC DNA]</scope>
    <source>
        <strain evidence="3">169a</strain>
    </source>
</reference>
<dbReference type="InterPro" id="IPR013780">
    <property type="entry name" value="Glyco_hydro_b"/>
</dbReference>
<dbReference type="EMBL" id="CP138589">
    <property type="protein sequence ID" value="WPH03419.1"/>
    <property type="molecule type" value="Genomic_DNA"/>
</dbReference>
<dbReference type="Proteomes" id="UP001303373">
    <property type="component" value="Chromosome 10"/>
</dbReference>
<comment type="similarity">
    <text evidence="1">Belongs to the glycosyl hydrolase 13 family.</text>
</comment>
<evidence type="ECO:0000256" key="1">
    <source>
        <dbReference type="ARBA" id="ARBA00008061"/>
    </source>
</evidence>
<dbReference type="InterPro" id="IPR017853">
    <property type="entry name" value="GH"/>
</dbReference>
<dbReference type="PANTHER" id="PTHR43447">
    <property type="entry name" value="ALPHA-AMYLASE"/>
    <property type="match status" value="1"/>
</dbReference>
<dbReference type="GO" id="GO:0005975">
    <property type="term" value="P:carbohydrate metabolic process"/>
    <property type="evidence" value="ECO:0007669"/>
    <property type="project" value="InterPro"/>
</dbReference>
<dbReference type="Gene3D" id="3.20.20.80">
    <property type="entry name" value="Glycosidases"/>
    <property type="match status" value="1"/>
</dbReference>
<dbReference type="SUPFAM" id="SSF51445">
    <property type="entry name" value="(Trans)glycosidases"/>
    <property type="match status" value="1"/>
</dbReference>
<evidence type="ECO:0000259" key="2">
    <source>
        <dbReference type="SMART" id="SM00642"/>
    </source>
</evidence>
<dbReference type="Gene3D" id="2.60.40.1180">
    <property type="entry name" value="Golgi alpha-mannosidase II"/>
    <property type="match status" value="1"/>
</dbReference>
<accession>A0AAQ3R9S1</accession>
<organism evidence="3 4">
    <name type="scientific">Acrodontium crateriforme</name>
    <dbReference type="NCBI Taxonomy" id="150365"/>
    <lineage>
        <taxon>Eukaryota</taxon>
        <taxon>Fungi</taxon>
        <taxon>Dikarya</taxon>
        <taxon>Ascomycota</taxon>
        <taxon>Pezizomycotina</taxon>
        <taxon>Dothideomycetes</taxon>
        <taxon>Dothideomycetidae</taxon>
        <taxon>Mycosphaerellales</taxon>
        <taxon>Teratosphaeriaceae</taxon>
        <taxon>Acrodontium</taxon>
    </lineage>
</organism>
<dbReference type="Pfam" id="PF00128">
    <property type="entry name" value="Alpha-amylase"/>
    <property type="match status" value="1"/>
</dbReference>
<evidence type="ECO:0000313" key="3">
    <source>
        <dbReference type="EMBL" id="WPH03419.1"/>
    </source>
</evidence>
<feature type="domain" description="Glycosyl hydrolase family 13 catalytic" evidence="2">
    <location>
        <begin position="33"/>
        <end position="497"/>
    </location>
</feature>
<evidence type="ECO:0000313" key="4">
    <source>
        <dbReference type="Proteomes" id="UP001303373"/>
    </source>
</evidence>
<proteinExistence type="inferred from homology"/>
<dbReference type="SMART" id="SM00642">
    <property type="entry name" value="Aamy"/>
    <property type="match status" value="1"/>
</dbReference>
<name>A0AAQ3R9S1_9PEZI</name>
<dbReference type="InterPro" id="IPR006047">
    <property type="entry name" value="GH13_cat_dom"/>
</dbReference>
<dbReference type="CDD" id="cd11318">
    <property type="entry name" value="AmyAc_bac_fung_AmyA"/>
    <property type="match status" value="1"/>
</dbReference>
<sequence length="611" mass="69391">MTWIKRQLSNQSQQLASSQECSVDFKRPTPENETLFQAFEWHIQSLPPPPNESHSSKSHYTRLCRVLPDLVDLGISSIWLPPGCKANNPQGNGYDCYDLWDLGEFDQKFARSTRWGSREELEDLFQQARGLRDGKGVQIIWDTILNHKTAGDSVEEDIWAVEVHGADRRVETCAPKKINAWLRYDFPGRARDGMKYSDFHWNSKHFNGTDWDQKAEKHAIYKLIDEPASCPKPEAKQQHSFRRLSRIPHKLVSTPPSKRPGKGWAEDVDDMYGNFDFLMFSNIDHSHPAVRTDLLNWADWMIWETGVDGFRLDAAKHYSSAFTKEWIDRVQIARKNRDLSPALIIGEVWSPDFRRIIKWLDAVGPNVFAYDSPLVYNFSRISEDVRTKSKNADLRTILQDTLLVKRPEAALTLVTNHDTQAGQSSFVPMDSGLKSLFYAFILLRHEGRPCVFWGDMYGTSGPFAEPPACSVTLPSSKEHRVSNSDARSLLPSLVLARKLFAYGPQNDYFDSMSCIGFTRAGTHDRPYGCVVVMSISPARNTKGKVSLAIKRMRAGQEGEIWVDLLGSGQQVEIDEKSEGLFTCQGGEVCVFVKKDAPGFEKFPVDFDHTQT</sequence>
<dbReference type="SUPFAM" id="SSF51011">
    <property type="entry name" value="Glycosyl hydrolase domain"/>
    <property type="match status" value="1"/>
</dbReference>
<keyword evidence="4" id="KW-1185">Reference proteome</keyword>
<protein>
    <recommendedName>
        <fullName evidence="2">Glycosyl hydrolase family 13 catalytic domain-containing protein</fullName>
    </recommendedName>
</protein>
<dbReference type="Gene3D" id="2.40.30.140">
    <property type="match status" value="1"/>
</dbReference>
<gene>
    <name evidence="3" type="ORF">R9X50_00629900</name>
</gene>
<dbReference type="AlphaFoldDB" id="A0AAQ3R9S1"/>